<gene>
    <name evidence="1" type="ORF">CICLE_v10029730mg</name>
</gene>
<proteinExistence type="predicted"/>
<dbReference type="Gramene" id="ESR36447">
    <property type="protein sequence ID" value="ESR36447"/>
    <property type="gene ID" value="CICLE_v10029730mg"/>
</dbReference>
<reference evidence="1 2" key="1">
    <citation type="submission" date="2013-10" db="EMBL/GenBank/DDBJ databases">
        <authorList>
            <consortium name="International Citrus Genome Consortium"/>
            <person name="Jenkins J."/>
            <person name="Schmutz J."/>
            <person name="Prochnik S."/>
            <person name="Rokhsar D."/>
            <person name="Gmitter F."/>
            <person name="Ollitrault P."/>
            <person name="Machado M."/>
            <person name="Talon M."/>
            <person name="Wincker P."/>
            <person name="Jaillon O."/>
            <person name="Morgante M."/>
        </authorList>
    </citation>
    <scope>NUCLEOTIDE SEQUENCE</scope>
    <source>
        <strain evidence="2">cv. Clemenules</strain>
    </source>
</reference>
<dbReference type="KEGG" id="cic:CICLE_v10029730mg"/>
<evidence type="ECO:0000313" key="2">
    <source>
        <dbReference type="Proteomes" id="UP000030687"/>
    </source>
</evidence>
<keyword evidence="2" id="KW-1185">Reference proteome</keyword>
<accession>V4S7N5</accession>
<sequence>MTKNNSLSPFIEQPAELKYFYYFLNKLLGCEEACEETQNIFVFLPCIYARYPYKPYIINENNQIFSAHHCKAEFVWN</sequence>
<organism evidence="1 2">
    <name type="scientific">Citrus clementina</name>
    <name type="common">Clementine</name>
    <name type="synonym">Citrus deliciosa x Citrus sinensis</name>
    <dbReference type="NCBI Taxonomy" id="85681"/>
    <lineage>
        <taxon>Eukaryota</taxon>
        <taxon>Viridiplantae</taxon>
        <taxon>Streptophyta</taxon>
        <taxon>Embryophyta</taxon>
        <taxon>Tracheophyta</taxon>
        <taxon>Spermatophyta</taxon>
        <taxon>Magnoliopsida</taxon>
        <taxon>eudicotyledons</taxon>
        <taxon>Gunneridae</taxon>
        <taxon>Pentapetalae</taxon>
        <taxon>rosids</taxon>
        <taxon>malvids</taxon>
        <taxon>Sapindales</taxon>
        <taxon>Rutaceae</taxon>
        <taxon>Aurantioideae</taxon>
        <taxon>Citrus</taxon>
    </lineage>
</organism>
<protein>
    <submittedName>
        <fullName evidence="1">Uncharacterized protein</fullName>
    </submittedName>
</protein>
<dbReference type="Proteomes" id="UP000030687">
    <property type="component" value="Unassembled WGS sequence"/>
</dbReference>
<dbReference type="AlphaFoldDB" id="V4S7N5"/>
<name>V4S7N5_CITCL</name>
<evidence type="ECO:0000313" key="1">
    <source>
        <dbReference type="EMBL" id="ESR36447.1"/>
    </source>
</evidence>
<dbReference type="EMBL" id="KI536978">
    <property type="protein sequence ID" value="ESR36447.1"/>
    <property type="molecule type" value="Genomic_DNA"/>
</dbReference>
<dbReference type="InParanoid" id="V4S7N5"/>